<dbReference type="PRINTS" id="PR00344">
    <property type="entry name" value="BCTRLSENSOR"/>
</dbReference>
<evidence type="ECO:0000256" key="12">
    <source>
        <dbReference type="PROSITE-ProRule" id="PRU00110"/>
    </source>
</evidence>
<feature type="modified residue" description="Phosphohistidine" evidence="12">
    <location>
        <position position="48"/>
    </location>
</feature>
<dbReference type="Gene3D" id="1.20.120.160">
    <property type="entry name" value="HPT domain"/>
    <property type="match status" value="1"/>
</dbReference>
<evidence type="ECO:0000313" key="16">
    <source>
        <dbReference type="EMBL" id="GLR14970.1"/>
    </source>
</evidence>
<dbReference type="InterPro" id="IPR051315">
    <property type="entry name" value="Bact_Chemotaxis_CheA"/>
</dbReference>
<evidence type="ECO:0000256" key="3">
    <source>
        <dbReference type="ARBA" id="ARBA00021495"/>
    </source>
</evidence>
<keyword evidence="17" id="KW-1185">Reference proteome</keyword>
<dbReference type="SMART" id="SM00260">
    <property type="entry name" value="CheW"/>
    <property type="match status" value="1"/>
</dbReference>
<evidence type="ECO:0000256" key="1">
    <source>
        <dbReference type="ARBA" id="ARBA00000085"/>
    </source>
</evidence>
<dbReference type="InterPro" id="IPR004358">
    <property type="entry name" value="Sig_transdc_His_kin-like_C"/>
</dbReference>
<dbReference type="EC" id="2.7.13.3" evidence="2"/>
<dbReference type="InterPro" id="IPR037006">
    <property type="entry name" value="CheA-like_homodim_sf"/>
</dbReference>
<comment type="catalytic activity">
    <reaction evidence="1">
        <text>ATP + protein L-histidine = ADP + protein N-phospho-L-histidine.</text>
        <dbReference type="EC" id="2.7.13.3"/>
    </reaction>
</comment>
<organism evidence="16 17">
    <name type="scientific">Chitinimonas prasina</name>
    <dbReference type="NCBI Taxonomy" id="1434937"/>
    <lineage>
        <taxon>Bacteria</taxon>
        <taxon>Pseudomonadati</taxon>
        <taxon>Pseudomonadota</taxon>
        <taxon>Betaproteobacteria</taxon>
        <taxon>Neisseriales</taxon>
        <taxon>Chitinibacteraceae</taxon>
        <taxon>Chitinimonas</taxon>
    </lineage>
</organism>
<dbReference type="Pfam" id="PF01627">
    <property type="entry name" value="Hpt"/>
    <property type="match status" value="1"/>
</dbReference>
<evidence type="ECO:0000256" key="7">
    <source>
        <dbReference type="ARBA" id="ARBA00022741"/>
    </source>
</evidence>
<dbReference type="InterPro" id="IPR002545">
    <property type="entry name" value="CheW-lke_dom"/>
</dbReference>
<dbReference type="SMART" id="SM00073">
    <property type="entry name" value="HPT"/>
    <property type="match status" value="1"/>
</dbReference>
<dbReference type="SUPFAM" id="SSF47226">
    <property type="entry name" value="Histidine-containing phosphotransfer domain, HPT domain"/>
    <property type="match status" value="1"/>
</dbReference>
<comment type="caution">
    <text evidence="16">The sequence shown here is derived from an EMBL/GenBank/DDBJ whole genome shotgun (WGS) entry which is preliminary data.</text>
</comment>
<dbReference type="Pfam" id="PF02518">
    <property type="entry name" value="HATPase_c"/>
    <property type="match status" value="1"/>
</dbReference>
<keyword evidence="7" id="KW-0547">Nucleotide-binding</keyword>
<feature type="domain" description="Histidine kinase" evidence="13">
    <location>
        <begin position="373"/>
        <end position="581"/>
    </location>
</feature>
<feature type="domain" description="HPt" evidence="15">
    <location>
        <begin position="1"/>
        <end position="105"/>
    </location>
</feature>
<evidence type="ECO:0000256" key="8">
    <source>
        <dbReference type="ARBA" id="ARBA00022777"/>
    </source>
</evidence>
<dbReference type="EMBL" id="BSOG01000006">
    <property type="protein sequence ID" value="GLR14970.1"/>
    <property type="molecule type" value="Genomic_DNA"/>
</dbReference>
<dbReference type="CDD" id="cd16916">
    <property type="entry name" value="HATPase_CheA-like"/>
    <property type="match status" value="1"/>
</dbReference>
<dbReference type="SMART" id="SM00387">
    <property type="entry name" value="HATPase_c"/>
    <property type="match status" value="1"/>
</dbReference>
<dbReference type="InterPro" id="IPR036890">
    <property type="entry name" value="HATPase_C_sf"/>
</dbReference>
<dbReference type="InterPro" id="IPR003594">
    <property type="entry name" value="HATPase_dom"/>
</dbReference>
<dbReference type="SMART" id="SM01231">
    <property type="entry name" value="H-kinase_dim"/>
    <property type="match status" value="1"/>
</dbReference>
<dbReference type="PROSITE" id="PS50851">
    <property type="entry name" value="CHEW"/>
    <property type="match status" value="1"/>
</dbReference>
<dbReference type="Pfam" id="PF01584">
    <property type="entry name" value="CheW"/>
    <property type="match status" value="1"/>
</dbReference>
<dbReference type="InterPro" id="IPR008207">
    <property type="entry name" value="Sig_transdc_His_kin_Hpt_dom"/>
</dbReference>
<evidence type="ECO:0000259" key="14">
    <source>
        <dbReference type="PROSITE" id="PS50851"/>
    </source>
</evidence>
<gene>
    <name evidence="16" type="primary">cheA_2</name>
    <name evidence="16" type="ORF">GCM10007907_37600</name>
</gene>
<evidence type="ECO:0000313" key="17">
    <source>
        <dbReference type="Proteomes" id="UP001156706"/>
    </source>
</evidence>
<dbReference type="InterPro" id="IPR036061">
    <property type="entry name" value="CheW-like_dom_sf"/>
</dbReference>
<name>A0ABQ5YIX5_9NEIS</name>
<dbReference type="PANTHER" id="PTHR43395">
    <property type="entry name" value="SENSOR HISTIDINE KINASE CHEA"/>
    <property type="match status" value="1"/>
</dbReference>
<evidence type="ECO:0000259" key="13">
    <source>
        <dbReference type="PROSITE" id="PS50109"/>
    </source>
</evidence>
<dbReference type="PROSITE" id="PS50109">
    <property type="entry name" value="HIS_KIN"/>
    <property type="match status" value="1"/>
</dbReference>
<evidence type="ECO:0000259" key="15">
    <source>
        <dbReference type="PROSITE" id="PS50894"/>
    </source>
</evidence>
<dbReference type="InterPro" id="IPR036641">
    <property type="entry name" value="HPT_dom_sf"/>
</dbReference>
<proteinExistence type="predicted"/>
<dbReference type="SUPFAM" id="SSF47384">
    <property type="entry name" value="Homodimeric domain of signal transducing histidine kinase"/>
    <property type="match status" value="1"/>
</dbReference>
<evidence type="ECO:0000256" key="11">
    <source>
        <dbReference type="ARBA" id="ARBA00035100"/>
    </source>
</evidence>
<evidence type="ECO:0000256" key="2">
    <source>
        <dbReference type="ARBA" id="ARBA00012438"/>
    </source>
</evidence>
<dbReference type="PROSITE" id="PS50894">
    <property type="entry name" value="HPT"/>
    <property type="match status" value="1"/>
</dbReference>
<dbReference type="RefSeq" id="WP_284198038.1">
    <property type="nucleotide sequence ID" value="NZ_BSOG01000006.1"/>
</dbReference>
<dbReference type="Gene3D" id="3.30.565.10">
    <property type="entry name" value="Histidine kinase-like ATPase, C-terminal domain"/>
    <property type="match status" value="1"/>
</dbReference>
<dbReference type="Gene3D" id="2.30.30.40">
    <property type="entry name" value="SH3 Domains"/>
    <property type="match status" value="1"/>
</dbReference>
<accession>A0ABQ5YIX5</accession>
<reference evidence="17" key="1">
    <citation type="journal article" date="2019" name="Int. J. Syst. Evol. Microbiol.">
        <title>The Global Catalogue of Microorganisms (GCM) 10K type strain sequencing project: providing services to taxonomists for standard genome sequencing and annotation.</title>
        <authorList>
            <consortium name="The Broad Institute Genomics Platform"/>
            <consortium name="The Broad Institute Genome Sequencing Center for Infectious Disease"/>
            <person name="Wu L."/>
            <person name="Ma J."/>
        </authorList>
    </citation>
    <scope>NUCLEOTIDE SEQUENCE [LARGE SCALE GENOMIC DNA]</scope>
    <source>
        <strain evidence="17">NBRC 110044</strain>
    </source>
</reference>
<sequence>MGFDLSEFMQIFFDEGAEHLSQMESLLVNLNVDAPDPEQLNAIFRAAHSVKGAAATFGFTDIASVTHILENQLDRIRRGTLQLRQDMVDLFLEAADTLRCMINAHQQGQEPDLHASESLCSRLHAMEEEIAPSSPPPQEQSLAQHPGTARLVVYVNKIAHGQHASLCTMLAATDWQLVSETPELLTFEQFDEVNYAALAEALSFYLEPDAYTFGTGNGAEEVGLFEPQPSTPAEDMGLFESLPATAAEDMGLFEPLPATPAEDMGLFEPLPATPAEDMGLFEPLPPTPAEDMGLFEPLPEKKATAALAATTANLPEATRPTVSSKSTVQATEATSIRVATEKIDEQINLVGELVITHAMLIEATSHLDPGENEKLFASLALLERNTRALQESAMSIRMMPISTVFSRFPRVVRETANKLGKKVLLVTHGEQTELDRGLIEKLSDPLTHLVRNSLDHGIEASSEREAKGKDASGTLTLKAFHQGGNIVIEVRDDGAGLNRTKIINTARNRGFTIDDQAPDAEVWALIFEPGFSTADAVTDVSGRGVGMDVVKRNIQSMGGRIDIESHKDIGTTMTIRLPLTLAILDGMAIRHGRETYIIPLGFIVESLRPQSEDIRTLANRGKVLHVRGEYLPIVELRQIFGGIGQARSEGHDMFVILESAQGKTALRVDELLGQHQVVIKSLESNFRKLPGLSGATIMGDGHVALIIDVDSLVKMSQHTAEAQASQLEQLAG</sequence>
<protein>
    <recommendedName>
        <fullName evidence="3">Chemotaxis protein CheA</fullName>
        <ecNumber evidence="2">2.7.13.3</ecNumber>
    </recommendedName>
</protein>
<keyword evidence="6" id="KW-0808">Transferase</keyword>
<dbReference type="InterPro" id="IPR005467">
    <property type="entry name" value="His_kinase_dom"/>
</dbReference>
<dbReference type="Gene3D" id="1.10.287.560">
    <property type="entry name" value="Histidine kinase CheA-like, homodimeric domain"/>
    <property type="match status" value="1"/>
</dbReference>
<keyword evidence="5 12" id="KW-0597">Phosphoprotein</keyword>
<comment type="function">
    <text evidence="11">Involved in the transmission of sensory signals from the chemoreceptors to the flagellar motors. CheA is autophosphorylated; it can transfer its phosphate group to either CheB or CheY.</text>
</comment>
<evidence type="ECO:0000256" key="6">
    <source>
        <dbReference type="ARBA" id="ARBA00022679"/>
    </source>
</evidence>
<feature type="domain" description="CheW-like" evidence="14">
    <location>
        <begin position="583"/>
        <end position="718"/>
    </location>
</feature>
<keyword evidence="9" id="KW-0067">ATP-binding</keyword>
<keyword evidence="8" id="KW-0418">Kinase</keyword>
<dbReference type="PANTHER" id="PTHR43395:SF10">
    <property type="entry name" value="CHEMOTAXIS PROTEIN CHEA"/>
    <property type="match status" value="1"/>
</dbReference>
<evidence type="ECO:0000256" key="9">
    <source>
        <dbReference type="ARBA" id="ARBA00022840"/>
    </source>
</evidence>
<keyword evidence="4" id="KW-0145">Chemotaxis</keyword>
<dbReference type="Pfam" id="PF02895">
    <property type="entry name" value="H-kinase_dim"/>
    <property type="match status" value="1"/>
</dbReference>
<keyword evidence="10" id="KW-0902">Two-component regulatory system</keyword>
<evidence type="ECO:0000256" key="5">
    <source>
        <dbReference type="ARBA" id="ARBA00022553"/>
    </source>
</evidence>
<evidence type="ECO:0000256" key="4">
    <source>
        <dbReference type="ARBA" id="ARBA00022500"/>
    </source>
</evidence>
<dbReference type="Proteomes" id="UP001156706">
    <property type="component" value="Unassembled WGS sequence"/>
</dbReference>
<dbReference type="InterPro" id="IPR036097">
    <property type="entry name" value="HisK_dim/P_sf"/>
</dbReference>
<dbReference type="CDD" id="cd00088">
    <property type="entry name" value="HPT"/>
    <property type="match status" value="1"/>
</dbReference>
<dbReference type="SUPFAM" id="SSF50341">
    <property type="entry name" value="CheW-like"/>
    <property type="match status" value="1"/>
</dbReference>
<dbReference type="CDD" id="cd00731">
    <property type="entry name" value="CheA_reg"/>
    <property type="match status" value="1"/>
</dbReference>
<dbReference type="InterPro" id="IPR004105">
    <property type="entry name" value="CheA-like_dim"/>
</dbReference>
<evidence type="ECO:0000256" key="10">
    <source>
        <dbReference type="ARBA" id="ARBA00023012"/>
    </source>
</evidence>
<dbReference type="SUPFAM" id="SSF55874">
    <property type="entry name" value="ATPase domain of HSP90 chaperone/DNA topoisomerase II/histidine kinase"/>
    <property type="match status" value="1"/>
</dbReference>